<dbReference type="Proteomes" id="UP001200544">
    <property type="component" value="Unassembled WGS sequence"/>
</dbReference>
<dbReference type="EMBL" id="JAHYQA010000009">
    <property type="protein sequence ID" value="MCE9238768.1"/>
    <property type="molecule type" value="Genomic_DNA"/>
</dbReference>
<dbReference type="EMBL" id="JAQNVG010000027">
    <property type="protein sequence ID" value="MDC2237292.1"/>
    <property type="molecule type" value="Genomic_DNA"/>
</dbReference>
<reference evidence="2" key="3">
    <citation type="submission" date="2022-10" db="EMBL/GenBank/DDBJ databases">
        <title>Human gut microbiome strain richness.</title>
        <authorList>
            <person name="Chen-Liaw A."/>
        </authorList>
    </citation>
    <scope>NUCLEOTIDE SEQUENCE</scope>
    <source>
        <strain evidence="2">1001283st1_A3_1001283B150304_161114</strain>
    </source>
</reference>
<sequence>MKPIIRILLIVLLLVLYSCKSIALYDTSTDYDFKFDLYSQVKMYFRANLKYPTVNELWNYCWKITNEVNDDTFLSFDDFDKAAYKNVSGREEFLQHLSLYKKEISFQFKKGAMFVFWKNKNGLKLSLI</sequence>
<dbReference type="EMBL" id="CP083685">
    <property type="protein sequence ID" value="UYU89965.1"/>
    <property type="molecule type" value="Genomic_DNA"/>
</dbReference>
<dbReference type="AlphaFoldDB" id="A0AAP3SG19"/>
<evidence type="ECO:0000313" key="3">
    <source>
        <dbReference type="EMBL" id="UYU89965.1"/>
    </source>
</evidence>
<evidence type="ECO:0000313" key="1">
    <source>
        <dbReference type="EMBL" id="MCE9238768.1"/>
    </source>
</evidence>
<dbReference type="Proteomes" id="UP001217776">
    <property type="component" value="Unassembled WGS sequence"/>
</dbReference>
<evidence type="ECO:0000313" key="2">
    <source>
        <dbReference type="EMBL" id="MDC2237292.1"/>
    </source>
</evidence>
<protein>
    <recommendedName>
        <fullName evidence="5">Lipoprotein</fullName>
    </recommendedName>
</protein>
<gene>
    <name evidence="1" type="ORF">K0H07_16625</name>
    <name evidence="3" type="ORF">KQP74_18780</name>
    <name evidence="2" type="ORF">PO127_16235</name>
</gene>
<proteinExistence type="predicted"/>
<accession>A0AAP3SG19</accession>
<evidence type="ECO:0008006" key="5">
    <source>
        <dbReference type="Google" id="ProtNLM"/>
    </source>
</evidence>
<dbReference type="Proteomes" id="UP001162960">
    <property type="component" value="Chromosome"/>
</dbReference>
<name>A0AAP3SG19_BACT4</name>
<reference evidence="1" key="2">
    <citation type="submission" date="2021-07" db="EMBL/GenBank/DDBJ databases">
        <title>Comparative genomics of Bacteroides fragilis group isolates reveals species-dependent resistance mechanisms and validates clinical tools for resistance prediction.</title>
        <authorList>
            <person name="Wallace M.J."/>
            <person name="Jean S."/>
            <person name="Wallace M.A."/>
            <person name="Carey-Ann B.D."/>
            <person name="Dantas G."/>
        </authorList>
    </citation>
    <scope>NUCLEOTIDE SEQUENCE</scope>
    <source>
        <strain evidence="1">BJH_160</strain>
    </source>
</reference>
<dbReference type="PROSITE" id="PS51257">
    <property type="entry name" value="PROKAR_LIPOPROTEIN"/>
    <property type="match status" value="1"/>
</dbReference>
<dbReference type="KEGG" id="btho:Btheta7330_00172"/>
<evidence type="ECO:0000313" key="4">
    <source>
        <dbReference type="Proteomes" id="UP001217776"/>
    </source>
</evidence>
<reference evidence="3" key="1">
    <citation type="submission" date="2021-06" db="EMBL/GenBank/DDBJ databases">
        <title>Interrogation of the integrated mobile genetic elements in gut-associated Bacteroides with a consensus prediction approach.</title>
        <authorList>
            <person name="Campbell D.E."/>
            <person name="Leigh J.R."/>
            <person name="Kim T."/>
            <person name="England W."/>
            <person name="Whitaker R.J."/>
            <person name="Degnan P.H."/>
        </authorList>
    </citation>
    <scope>NUCLEOTIDE SEQUENCE</scope>
    <source>
        <strain evidence="3">VPI-3443</strain>
    </source>
</reference>
<dbReference type="RefSeq" id="WP_008767211.1">
    <property type="nucleotide sequence ID" value="NZ_BAABXH010000001.1"/>
</dbReference>
<organism evidence="2 4">
    <name type="scientific">Bacteroides thetaiotaomicron</name>
    <dbReference type="NCBI Taxonomy" id="818"/>
    <lineage>
        <taxon>Bacteria</taxon>
        <taxon>Pseudomonadati</taxon>
        <taxon>Bacteroidota</taxon>
        <taxon>Bacteroidia</taxon>
        <taxon>Bacteroidales</taxon>
        <taxon>Bacteroidaceae</taxon>
        <taxon>Bacteroides</taxon>
    </lineage>
</organism>